<feature type="domain" description="Leucine-rich repeat-containing N-terminal plant-type" evidence="9">
    <location>
        <begin position="31"/>
        <end position="68"/>
    </location>
</feature>
<dbReference type="InterPro" id="IPR001611">
    <property type="entry name" value="Leu-rich_rpt"/>
</dbReference>
<dbReference type="OrthoDB" id="69842at2759"/>
<dbReference type="PANTHER" id="PTHR48010">
    <property type="entry name" value="OS05G0588300 PROTEIN"/>
    <property type="match status" value="1"/>
</dbReference>
<dbReference type="InterPro" id="IPR050994">
    <property type="entry name" value="At_inactive_RLKs"/>
</dbReference>
<organism evidence="10 11">
    <name type="scientific">Coptis chinensis</name>
    <dbReference type="NCBI Taxonomy" id="261450"/>
    <lineage>
        <taxon>Eukaryota</taxon>
        <taxon>Viridiplantae</taxon>
        <taxon>Streptophyta</taxon>
        <taxon>Embryophyta</taxon>
        <taxon>Tracheophyta</taxon>
        <taxon>Spermatophyta</taxon>
        <taxon>Magnoliopsida</taxon>
        <taxon>Ranunculales</taxon>
        <taxon>Ranunculaceae</taxon>
        <taxon>Coptidoideae</taxon>
        <taxon>Coptis</taxon>
    </lineage>
</organism>
<evidence type="ECO:0000256" key="6">
    <source>
        <dbReference type="ARBA" id="ARBA00022989"/>
    </source>
</evidence>
<keyword evidence="7" id="KW-0472">Membrane</keyword>
<name>A0A835HXF6_9MAGN</name>
<evidence type="ECO:0000256" key="8">
    <source>
        <dbReference type="SAM" id="SignalP"/>
    </source>
</evidence>
<proteinExistence type="predicted"/>
<evidence type="ECO:0000256" key="4">
    <source>
        <dbReference type="ARBA" id="ARBA00022729"/>
    </source>
</evidence>
<feature type="chain" id="PRO_5032319750" description="Leucine-rich repeat-containing N-terminal plant-type domain-containing protein" evidence="8">
    <location>
        <begin position="23"/>
        <end position="190"/>
    </location>
</feature>
<keyword evidence="5" id="KW-0677">Repeat</keyword>
<evidence type="ECO:0000256" key="1">
    <source>
        <dbReference type="ARBA" id="ARBA00004167"/>
    </source>
</evidence>
<evidence type="ECO:0000313" key="11">
    <source>
        <dbReference type="Proteomes" id="UP000631114"/>
    </source>
</evidence>
<dbReference type="Proteomes" id="UP000631114">
    <property type="component" value="Unassembled WGS sequence"/>
</dbReference>
<accession>A0A835HXF6</accession>
<dbReference type="PANTHER" id="PTHR48010:SF22">
    <property type="entry name" value="OS09G0376600 PROTEIN"/>
    <property type="match status" value="1"/>
</dbReference>
<comment type="caution">
    <text evidence="10">The sequence shown here is derived from an EMBL/GenBank/DDBJ whole genome shotgun (WGS) entry which is preliminary data.</text>
</comment>
<dbReference type="AlphaFoldDB" id="A0A835HXF6"/>
<gene>
    <name evidence="10" type="ORF">IFM89_030257</name>
</gene>
<keyword evidence="3" id="KW-0812">Transmembrane</keyword>
<evidence type="ECO:0000256" key="3">
    <source>
        <dbReference type="ARBA" id="ARBA00022692"/>
    </source>
</evidence>
<sequence>MERIAFRMLFLYYFLLLHGANSVEEDIKLSLIKFLEKLSPSNGIIMDPNFGWNMSSDPCAGHWKGVTCEARSISVKKIVLDNFSLNGTLDDESLCSVQSIILLSLNNNNISGEIPREIADCKELTHFYVSGNRFVGSVPALLFSNLKRLDISNNYFLGELPALPAISSLVSFRAKYNQLNGAIHTRIQLP</sequence>
<comment type="subcellular location">
    <subcellularLocation>
        <location evidence="1">Membrane</location>
        <topology evidence="1">Single-pass membrane protein</topology>
    </subcellularLocation>
</comment>
<dbReference type="Pfam" id="PF08263">
    <property type="entry name" value="LRRNT_2"/>
    <property type="match status" value="1"/>
</dbReference>
<dbReference type="InterPro" id="IPR032675">
    <property type="entry name" value="LRR_dom_sf"/>
</dbReference>
<dbReference type="InterPro" id="IPR013210">
    <property type="entry name" value="LRR_N_plant-typ"/>
</dbReference>
<dbReference type="Pfam" id="PF00560">
    <property type="entry name" value="LRR_1"/>
    <property type="match status" value="2"/>
</dbReference>
<feature type="signal peptide" evidence="8">
    <location>
        <begin position="1"/>
        <end position="22"/>
    </location>
</feature>
<dbReference type="EMBL" id="JADFTS010000005">
    <property type="protein sequence ID" value="KAF9606959.1"/>
    <property type="molecule type" value="Genomic_DNA"/>
</dbReference>
<evidence type="ECO:0000256" key="7">
    <source>
        <dbReference type="ARBA" id="ARBA00023136"/>
    </source>
</evidence>
<dbReference type="SUPFAM" id="SSF52058">
    <property type="entry name" value="L domain-like"/>
    <property type="match status" value="1"/>
</dbReference>
<evidence type="ECO:0000259" key="9">
    <source>
        <dbReference type="Pfam" id="PF08263"/>
    </source>
</evidence>
<evidence type="ECO:0000313" key="10">
    <source>
        <dbReference type="EMBL" id="KAF9606959.1"/>
    </source>
</evidence>
<evidence type="ECO:0000256" key="5">
    <source>
        <dbReference type="ARBA" id="ARBA00022737"/>
    </source>
</evidence>
<protein>
    <recommendedName>
        <fullName evidence="9">Leucine-rich repeat-containing N-terminal plant-type domain-containing protein</fullName>
    </recommendedName>
</protein>
<dbReference type="Gene3D" id="3.80.10.10">
    <property type="entry name" value="Ribonuclease Inhibitor"/>
    <property type="match status" value="1"/>
</dbReference>
<reference evidence="10 11" key="1">
    <citation type="submission" date="2020-10" db="EMBL/GenBank/DDBJ databases">
        <title>The Coptis chinensis genome and diversification of protoberbering-type alkaloids.</title>
        <authorList>
            <person name="Wang B."/>
            <person name="Shu S."/>
            <person name="Song C."/>
            <person name="Liu Y."/>
        </authorList>
    </citation>
    <scope>NUCLEOTIDE SEQUENCE [LARGE SCALE GENOMIC DNA]</scope>
    <source>
        <strain evidence="10">HL-2020</strain>
        <tissue evidence="10">Leaf</tissue>
    </source>
</reference>
<dbReference type="FunFam" id="3.80.10.10:FF:000129">
    <property type="entry name" value="Leucine-rich repeat receptor-like kinase"/>
    <property type="match status" value="1"/>
</dbReference>
<evidence type="ECO:0000256" key="2">
    <source>
        <dbReference type="ARBA" id="ARBA00022614"/>
    </source>
</evidence>
<dbReference type="GO" id="GO:0016020">
    <property type="term" value="C:membrane"/>
    <property type="evidence" value="ECO:0007669"/>
    <property type="project" value="UniProtKB-SubCell"/>
</dbReference>
<keyword evidence="2" id="KW-0433">Leucine-rich repeat</keyword>
<keyword evidence="4 8" id="KW-0732">Signal</keyword>
<keyword evidence="11" id="KW-1185">Reference proteome</keyword>
<keyword evidence="6" id="KW-1133">Transmembrane helix</keyword>